<dbReference type="AlphaFoldDB" id="A0A2I0QWR8"/>
<evidence type="ECO:0000256" key="1">
    <source>
        <dbReference type="ARBA" id="ARBA00010894"/>
    </source>
</evidence>
<sequence>MLELIYEILSTAITIYTFALIGYILMSWFPGSRDTSIGQFLTKISEPYLEPFRKIIPPLGMIDLSPIVAIFTLQLALGGLAYLFQMIAQMM</sequence>
<dbReference type="Proteomes" id="UP000243524">
    <property type="component" value="Unassembled WGS sequence"/>
</dbReference>
<evidence type="ECO:0000256" key="2">
    <source>
        <dbReference type="SAM" id="Phobius"/>
    </source>
</evidence>
<reference evidence="3 4" key="1">
    <citation type="submission" date="2017-06" db="EMBL/GenBank/DDBJ databases">
        <title>the draft geome sequence of Illustriluteabacillus marina B3227.</title>
        <authorList>
            <person name="He R.-H."/>
            <person name="Du Z.-J."/>
        </authorList>
    </citation>
    <scope>NUCLEOTIDE SEQUENCE [LARGE SCALE GENOMIC DNA]</scope>
    <source>
        <strain evidence="3 4">B3227</strain>
    </source>
</reference>
<comment type="caution">
    <text evidence="3">The sequence shown here is derived from an EMBL/GenBank/DDBJ whole genome shotgun (WGS) entry which is preliminary data.</text>
</comment>
<dbReference type="Pfam" id="PF02325">
    <property type="entry name" value="CCB3_YggT"/>
    <property type="match status" value="1"/>
</dbReference>
<feature type="transmembrane region" description="Helical" evidence="2">
    <location>
        <begin position="64"/>
        <end position="84"/>
    </location>
</feature>
<evidence type="ECO:0008006" key="5">
    <source>
        <dbReference type="Google" id="ProtNLM"/>
    </source>
</evidence>
<proteinExistence type="inferred from homology"/>
<evidence type="ECO:0000313" key="3">
    <source>
        <dbReference type="EMBL" id="PKR78550.1"/>
    </source>
</evidence>
<evidence type="ECO:0000313" key="4">
    <source>
        <dbReference type="Proteomes" id="UP000243524"/>
    </source>
</evidence>
<comment type="similarity">
    <text evidence="1">Belongs to the YggT family.</text>
</comment>
<dbReference type="PANTHER" id="PTHR33219">
    <property type="entry name" value="YLMG HOMOLOG PROTEIN 2, CHLOROPLASTIC"/>
    <property type="match status" value="1"/>
</dbReference>
<keyword evidence="2" id="KW-0812">Transmembrane</keyword>
<organism evidence="3 4">
    <name type="scientific">Halalkalibacillus sediminis</name>
    <dbReference type="NCBI Taxonomy" id="2018042"/>
    <lineage>
        <taxon>Bacteria</taxon>
        <taxon>Bacillati</taxon>
        <taxon>Bacillota</taxon>
        <taxon>Bacilli</taxon>
        <taxon>Bacillales</taxon>
        <taxon>Bacillaceae</taxon>
        <taxon>Halalkalibacillus</taxon>
    </lineage>
</organism>
<feature type="transmembrane region" description="Helical" evidence="2">
    <location>
        <begin position="12"/>
        <end position="31"/>
    </location>
</feature>
<keyword evidence="4" id="KW-1185">Reference proteome</keyword>
<dbReference type="EMBL" id="PJNH01000001">
    <property type="protein sequence ID" value="PKR78550.1"/>
    <property type="molecule type" value="Genomic_DNA"/>
</dbReference>
<name>A0A2I0QWR8_9BACI</name>
<dbReference type="OrthoDB" id="47652at2"/>
<dbReference type="PANTHER" id="PTHR33219:SF14">
    <property type="entry name" value="PROTEIN COFACTOR ASSEMBLY OF COMPLEX C SUBUNIT B CCB3, CHLOROPLASTIC-RELATED"/>
    <property type="match status" value="1"/>
</dbReference>
<gene>
    <name evidence="3" type="ORF">CEY16_01985</name>
</gene>
<protein>
    <recommendedName>
        <fullName evidence="5">YggT family protein</fullName>
    </recommendedName>
</protein>
<dbReference type="RefSeq" id="WP_101330294.1">
    <property type="nucleotide sequence ID" value="NZ_PJNH01000001.1"/>
</dbReference>
<dbReference type="GO" id="GO:0016020">
    <property type="term" value="C:membrane"/>
    <property type="evidence" value="ECO:0007669"/>
    <property type="project" value="InterPro"/>
</dbReference>
<dbReference type="InterPro" id="IPR003425">
    <property type="entry name" value="CCB3/YggT"/>
</dbReference>
<keyword evidence="2" id="KW-0472">Membrane</keyword>
<accession>A0A2I0QWR8</accession>
<keyword evidence="2" id="KW-1133">Transmembrane helix</keyword>